<accession>A0AC34Q796</accession>
<name>A0AC34Q796_9BILA</name>
<organism evidence="1 2">
    <name type="scientific">Panagrolaimus sp. JU765</name>
    <dbReference type="NCBI Taxonomy" id="591449"/>
    <lineage>
        <taxon>Eukaryota</taxon>
        <taxon>Metazoa</taxon>
        <taxon>Ecdysozoa</taxon>
        <taxon>Nematoda</taxon>
        <taxon>Chromadorea</taxon>
        <taxon>Rhabditida</taxon>
        <taxon>Tylenchina</taxon>
        <taxon>Panagrolaimomorpha</taxon>
        <taxon>Panagrolaimoidea</taxon>
        <taxon>Panagrolaimidae</taxon>
        <taxon>Panagrolaimus</taxon>
    </lineage>
</organism>
<sequence>MLSFALFVTGHECGHGTFSNYEWINDIFGHLCHSPLMVPYWPWKKSHNRHHQFTSHIDKDMGHAWITEDNHFSMNFFVRHMQKPILITGFILWLPIYLILGYADGSHYWPGSKLYINNKERIQCAISSLSCIFCAFHFIFAITQLQLG</sequence>
<proteinExistence type="predicted"/>
<dbReference type="Proteomes" id="UP000887576">
    <property type="component" value="Unplaced"/>
</dbReference>
<dbReference type="WBParaSite" id="JU765_v2.g1375.t1">
    <property type="protein sequence ID" value="JU765_v2.g1375.t1"/>
    <property type="gene ID" value="JU765_v2.g1375"/>
</dbReference>
<protein>
    <submittedName>
        <fullName evidence="2">Fatty acid desaturase domain-containing protein</fullName>
    </submittedName>
</protein>
<evidence type="ECO:0000313" key="2">
    <source>
        <dbReference type="WBParaSite" id="JU765_v2.g1375.t1"/>
    </source>
</evidence>
<evidence type="ECO:0000313" key="1">
    <source>
        <dbReference type="Proteomes" id="UP000887576"/>
    </source>
</evidence>
<reference evidence="2" key="1">
    <citation type="submission" date="2022-11" db="UniProtKB">
        <authorList>
            <consortium name="WormBaseParasite"/>
        </authorList>
    </citation>
    <scope>IDENTIFICATION</scope>
</reference>